<evidence type="ECO:0000259" key="1">
    <source>
        <dbReference type="Pfam" id="PF07883"/>
    </source>
</evidence>
<protein>
    <submittedName>
        <fullName evidence="2">Cupin domain-containing protein</fullName>
    </submittedName>
</protein>
<feature type="domain" description="Cupin type-2" evidence="1">
    <location>
        <begin position="47"/>
        <end position="113"/>
    </location>
</feature>
<dbReference type="InterPro" id="IPR053146">
    <property type="entry name" value="QDO-like"/>
</dbReference>
<sequence>MSDIIRRKPVILGLGQGRGYDCGAMSAVFKVDRSEVGDRYSVSEWWLEPHSKGPGAHSHAENDELFLVIQGQPSILIGETWYDSPAGSFVMVPAGVTHDFENHTAVRAGLLNVFIPGDFESKMPAIVEWFRNQKP</sequence>
<dbReference type="RefSeq" id="WP_165113613.1">
    <property type="nucleotide sequence ID" value="NZ_JAAKZG010000001.1"/>
</dbReference>
<reference evidence="2 3" key="1">
    <citation type="submission" date="2020-02" db="EMBL/GenBank/DDBJ databases">
        <title>Genome sequence of the type strain CGMCC 1.15528 of Mesorhizobium zhangyense.</title>
        <authorList>
            <person name="Gao J."/>
            <person name="Sun J."/>
        </authorList>
    </citation>
    <scope>NUCLEOTIDE SEQUENCE [LARGE SCALE GENOMIC DNA]</scope>
    <source>
        <strain evidence="2 3">CGMCC 1.15528</strain>
    </source>
</reference>
<dbReference type="Pfam" id="PF07883">
    <property type="entry name" value="Cupin_2"/>
    <property type="match status" value="1"/>
</dbReference>
<dbReference type="InterPro" id="IPR011051">
    <property type="entry name" value="RmlC_Cupin_sf"/>
</dbReference>
<proteinExistence type="predicted"/>
<dbReference type="PANTHER" id="PTHR36440:SF1">
    <property type="entry name" value="PUTATIVE (AFU_ORTHOLOGUE AFUA_8G07350)-RELATED"/>
    <property type="match status" value="1"/>
</dbReference>
<dbReference type="InterPro" id="IPR014710">
    <property type="entry name" value="RmlC-like_jellyroll"/>
</dbReference>
<gene>
    <name evidence="2" type="ORF">G6N74_01775</name>
</gene>
<organism evidence="2 3">
    <name type="scientific">Mesorhizobium zhangyense</name>
    <dbReference type="NCBI Taxonomy" id="1776730"/>
    <lineage>
        <taxon>Bacteria</taxon>
        <taxon>Pseudomonadati</taxon>
        <taxon>Pseudomonadota</taxon>
        <taxon>Alphaproteobacteria</taxon>
        <taxon>Hyphomicrobiales</taxon>
        <taxon>Phyllobacteriaceae</taxon>
        <taxon>Mesorhizobium</taxon>
    </lineage>
</organism>
<dbReference type="AlphaFoldDB" id="A0A7C9V6E5"/>
<evidence type="ECO:0000313" key="2">
    <source>
        <dbReference type="EMBL" id="NGN39786.1"/>
    </source>
</evidence>
<dbReference type="InterPro" id="IPR013096">
    <property type="entry name" value="Cupin_2"/>
</dbReference>
<evidence type="ECO:0000313" key="3">
    <source>
        <dbReference type="Proteomes" id="UP000481252"/>
    </source>
</evidence>
<name>A0A7C9V6E5_9HYPH</name>
<dbReference type="EMBL" id="JAAKZG010000001">
    <property type="protein sequence ID" value="NGN39786.1"/>
    <property type="molecule type" value="Genomic_DNA"/>
</dbReference>
<comment type="caution">
    <text evidence="2">The sequence shown here is derived from an EMBL/GenBank/DDBJ whole genome shotgun (WGS) entry which is preliminary data.</text>
</comment>
<dbReference type="PANTHER" id="PTHR36440">
    <property type="entry name" value="PUTATIVE (AFU_ORTHOLOGUE AFUA_8G07350)-RELATED"/>
    <property type="match status" value="1"/>
</dbReference>
<dbReference type="Proteomes" id="UP000481252">
    <property type="component" value="Unassembled WGS sequence"/>
</dbReference>
<accession>A0A7C9V6E5</accession>
<dbReference type="SUPFAM" id="SSF51182">
    <property type="entry name" value="RmlC-like cupins"/>
    <property type="match status" value="1"/>
</dbReference>
<dbReference type="Gene3D" id="2.60.120.10">
    <property type="entry name" value="Jelly Rolls"/>
    <property type="match status" value="1"/>
</dbReference>
<keyword evidence="3" id="KW-1185">Reference proteome</keyword>